<keyword evidence="2" id="KW-1185">Reference proteome</keyword>
<organism evidence="2 3">
    <name type="scientific">Meloidogyne javanica</name>
    <name type="common">Root-knot nematode worm</name>
    <dbReference type="NCBI Taxonomy" id="6303"/>
    <lineage>
        <taxon>Eukaryota</taxon>
        <taxon>Metazoa</taxon>
        <taxon>Ecdysozoa</taxon>
        <taxon>Nematoda</taxon>
        <taxon>Chromadorea</taxon>
        <taxon>Rhabditida</taxon>
        <taxon>Tylenchina</taxon>
        <taxon>Tylenchomorpha</taxon>
        <taxon>Tylenchoidea</taxon>
        <taxon>Meloidogynidae</taxon>
        <taxon>Meloidogyninae</taxon>
        <taxon>Meloidogyne</taxon>
        <taxon>Meloidogyne incognita group</taxon>
    </lineage>
</organism>
<dbReference type="AlphaFoldDB" id="A0A915MYQ8"/>
<protein>
    <submittedName>
        <fullName evidence="3">Uncharacterized protein</fullName>
    </submittedName>
</protein>
<evidence type="ECO:0000313" key="3">
    <source>
        <dbReference type="WBParaSite" id="scaffold54102_cov284.g25633"/>
    </source>
</evidence>
<sequence length="109" mass="11658">MSSKLRRNIKEVKCLNAQVQRHLPNSNNNIPASHKLLKKPIVPKPLAKDLNKISVSAGDATIEPSGPPTAVPLSCPAHVPTPAVDNKQPQPPEIAVKDIPLPAAPPKEH</sequence>
<name>A0A915MYQ8_MELJA</name>
<dbReference type="Proteomes" id="UP000887561">
    <property type="component" value="Unplaced"/>
</dbReference>
<evidence type="ECO:0000256" key="1">
    <source>
        <dbReference type="SAM" id="MobiDB-lite"/>
    </source>
</evidence>
<accession>A0A915MYQ8</accession>
<evidence type="ECO:0000313" key="2">
    <source>
        <dbReference type="Proteomes" id="UP000887561"/>
    </source>
</evidence>
<feature type="region of interest" description="Disordered" evidence="1">
    <location>
        <begin position="58"/>
        <end position="109"/>
    </location>
</feature>
<proteinExistence type="predicted"/>
<reference evidence="3" key="1">
    <citation type="submission" date="2022-11" db="UniProtKB">
        <authorList>
            <consortium name="WormBaseParasite"/>
        </authorList>
    </citation>
    <scope>IDENTIFICATION</scope>
</reference>
<dbReference type="WBParaSite" id="scaffold54102_cov284.g25633">
    <property type="protein sequence ID" value="scaffold54102_cov284.g25633"/>
    <property type="gene ID" value="scaffold54102_cov284.g25633"/>
</dbReference>